<name>A0A964E3F4_9PROT</name>
<organism evidence="6 7">
    <name type="scientific">Acidisoma cellulosilyticum</name>
    <dbReference type="NCBI Taxonomy" id="2802395"/>
    <lineage>
        <taxon>Bacteria</taxon>
        <taxon>Pseudomonadati</taxon>
        <taxon>Pseudomonadota</taxon>
        <taxon>Alphaproteobacteria</taxon>
        <taxon>Acetobacterales</taxon>
        <taxon>Acidocellaceae</taxon>
        <taxon>Acidisoma</taxon>
    </lineage>
</organism>
<evidence type="ECO:0000313" key="7">
    <source>
        <dbReference type="Proteomes" id="UP000721844"/>
    </source>
</evidence>
<dbReference type="RefSeq" id="WP_227307311.1">
    <property type="nucleotide sequence ID" value="NZ_JAESVA010000003.1"/>
</dbReference>
<keyword evidence="3" id="KW-0804">Transcription</keyword>
<evidence type="ECO:0000256" key="4">
    <source>
        <dbReference type="PROSITE-ProRule" id="PRU00335"/>
    </source>
</evidence>
<dbReference type="GO" id="GO:0000976">
    <property type="term" value="F:transcription cis-regulatory region binding"/>
    <property type="evidence" value="ECO:0007669"/>
    <property type="project" value="TreeGrafter"/>
</dbReference>
<dbReference type="PRINTS" id="PR00455">
    <property type="entry name" value="HTHTETR"/>
</dbReference>
<keyword evidence="7" id="KW-1185">Reference proteome</keyword>
<keyword evidence="1" id="KW-0805">Transcription regulation</keyword>
<accession>A0A964E3F4</accession>
<keyword evidence="2 4" id="KW-0238">DNA-binding</keyword>
<proteinExistence type="predicted"/>
<evidence type="ECO:0000256" key="1">
    <source>
        <dbReference type="ARBA" id="ARBA00023015"/>
    </source>
</evidence>
<dbReference type="InterPro" id="IPR009057">
    <property type="entry name" value="Homeodomain-like_sf"/>
</dbReference>
<dbReference type="EMBL" id="JAESVA010000003">
    <property type="protein sequence ID" value="MCB8880650.1"/>
    <property type="molecule type" value="Genomic_DNA"/>
</dbReference>
<dbReference type="PROSITE" id="PS50977">
    <property type="entry name" value="HTH_TETR_2"/>
    <property type="match status" value="1"/>
</dbReference>
<gene>
    <name evidence="6" type="ORF">ACELLULO517_10435</name>
</gene>
<dbReference type="InterPro" id="IPR050109">
    <property type="entry name" value="HTH-type_TetR-like_transc_reg"/>
</dbReference>
<dbReference type="PANTHER" id="PTHR30055">
    <property type="entry name" value="HTH-TYPE TRANSCRIPTIONAL REGULATOR RUTR"/>
    <property type="match status" value="1"/>
</dbReference>
<evidence type="ECO:0000256" key="2">
    <source>
        <dbReference type="ARBA" id="ARBA00023125"/>
    </source>
</evidence>
<dbReference type="Proteomes" id="UP000721844">
    <property type="component" value="Unassembled WGS sequence"/>
</dbReference>
<protein>
    <submittedName>
        <fullName evidence="6">TetR/AcrR family transcriptional regulator</fullName>
    </submittedName>
</protein>
<dbReference type="Gene3D" id="1.10.357.10">
    <property type="entry name" value="Tetracycline Repressor, domain 2"/>
    <property type="match status" value="1"/>
</dbReference>
<dbReference type="GO" id="GO:0003700">
    <property type="term" value="F:DNA-binding transcription factor activity"/>
    <property type="evidence" value="ECO:0007669"/>
    <property type="project" value="TreeGrafter"/>
</dbReference>
<reference evidence="6 7" key="1">
    <citation type="journal article" date="2021" name="Microorganisms">
        <title>Acidisoma silvae sp. nov. and Acidisomacellulosilytica sp. nov., Two Acidophilic Bacteria Isolated from Decaying Wood, Hydrolyzing Cellulose and Producing Poly-3-hydroxybutyrate.</title>
        <authorList>
            <person name="Mieszkin S."/>
            <person name="Pouder E."/>
            <person name="Uroz S."/>
            <person name="Simon-Colin C."/>
            <person name="Alain K."/>
        </authorList>
    </citation>
    <scope>NUCLEOTIDE SEQUENCE [LARGE SCALE GENOMIC DNA]</scope>
    <source>
        <strain evidence="6 7">HW T5.17</strain>
    </source>
</reference>
<evidence type="ECO:0000259" key="5">
    <source>
        <dbReference type="PROSITE" id="PS50977"/>
    </source>
</evidence>
<dbReference type="SUPFAM" id="SSF46689">
    <property type="entry name" value="Homeodomain-like"/>
    <property type="match status" value="1"/>
</dbReference>
<dbReference type="Pfam" id="PF00440">
    <property type="entry name" value="TetR_N"/>
    <property type="match status" value="1"/>
</dbReference>
<dbReference type="AlphaFoldDB" id="A0A964E3F4"/>
<feature type="DNA-binding region" description="H-T-H motif" evidence="4">
    <location>
        <begin position="45"/>
        <end position="64"/>
    </location>
</feature>
<evidence type="ECO:0000256" key="3">
    <source>
        <dbReference type="ARBA" id="ARBA00023163"/>
    </source>
</evidence>
<dbReference type="InterPro" id="IPR001647">
    <property type="entry name" value="HTH_TetR"/>
</dbReference>
<sequence>MSSQNTNALVAEALLPKRQRGRDRVDAILAAAIALFAEKDYEAVTMTEIAAQSSTAIGSLYRFFPTKDVLVAALLERYGATLSESLAEIVARASLLSPEAMADALVAMGDSLRPQRTVTLKLIDFPNDSMIRRQQMRDTFKDALARILSRYHDKTYATDDGAVLLMLGVMKSIWSFVPETDGQPQGFGQEARRMIALYLADLGDGAAPRL</sequence>
<feature type="domain" description="HTH tetR-type" evidence="5">
    <location>
        <begin position="22"/>
        <end position="82"/>
    </location>
</feature>
<comment type="caution">
    <text evidence="6">The sequence shown here is derived from an EMBL/GenBank/DDBJ whole genome shotgun (WGS) entry which is preliminary data.</text>
</comment>
<evidence type="ECO:0000313" key="6">
    <source>
        <dbReference type="EMBL" id="MCB8880650.1"/>
    </source>
</evidence>
<dbReference type="PANTHER" id="PTHR30055:SF234">
    <property type="entry name" value="HTH-TYPE TRANSCRIPTIONAL REGULATOR BETI"/>
    <property type="match status" value="1"/>
</dbReference>